<dbReference type="OrthoDB" id="44955at2"/>
<evidence type="ECO:0000256" key="5">
    <source>
        <dbReference type="ARBA" id="ARBA00022927"/>
    </source>
</evidence>
<keyword evidence="9" id="KW-0282">Flagellum</keyword>
<dbReference type="eggNOG" id="COG1317">
    <property type="taxonomic scope" value="Bacteria"/>
</dbReference>
<evidence type="ECO:0000256" key="6">
    <source>
        <dbReference type="ARBA" id="ARBA00023225"/>
    </source>
</evidence>
<dbReference type="PANTHER" id="PTHR34982">
    <property type="entry name" value="YOP PROTEINS TRANSLOCATION PROTEIN L"/>
    <property type="match status" value="1"/>
</dbReference>
<keyword evidence="10" id="KW-1185">Reference proteome</keyword>
<organism evidence="9 10">
    <name type="scientific">Pseudothermotoga thermarum DSM 5069</name>
    <dbReference type="NCBI Taxonomy" id="688269"/>
    <lineage>
        <taxon>Bacteria</taxon>
        <taxon>Thermotogati</taxon>
        <taxon>Thermotogota</taxon>
        <taxon>Thermotogae</taxon>
        <taxon>Thermotogales</taxon>
        <taxon>Thermotogaceae</taxon>
        <taxon>Pseudothermotoga</taxon>
    </lineage>
</organism>
<evidence type="ECO:0000256" key="3">
    <source>
        <dbReference type="ARBA" id="ARBA00022448"/>
    </source>
</evidence>
<proteinExistence type="inferred from homology"/>
<feature type="domain" description="Flagellar assembly protein FliH/Type III secretion system HrpE" evidence="8">
    <location>
        <begin position="89"/>
        <end position="203"/>
    </location>
</feature>
<evidence type="ECO:0000259" key="8">
    <source>
        <dbReference type="Pfam" id="PF02108"/>
    </source>
</evidence>
<reference evidence="9 10" key="1">
    <citation type="submission" date="2010-11" db="EMBL/GenBank/DDBJ databases">
        <title>The complete genome of Thermotoga thermarum DSM 5069.</title>
        <authorList>
            <consortium name="US DOE Joint Genome Institute (JGI-PGF)"/>
            <person name="Lucas S."/>
            <person name="Copeland A."/>
            <person name="Lapidus A."/>
            <person name="Bruce D."/>
            <person name="Goodwin L."/>
            <person name="Pitluck S."/>
            <person name="Kyrpides N."/>
            <person name="Mavromatis K."/>
            <person name="Ivanova N."/>
            <person name="Zeytun A."/>
            <person name="Brettin T."/>
            <person name="Detter J.C."/>
            <person name="Tapia R."/>
            <person name="Han C."/>
            <person name="Land M."/>
            <person name="Hauser L."/>
            <person name="Markowitz V."/>
            <person name="Cheng J.-F."/>
            <person name="Hugenholtz P."/>
            <person name="Woyke T."/>
            <person name="Wu D."/>
            <person name="Spring S."/>
            <person name="Schroeder M."/>
            <person name="Brambilla E."/>
            <person name="Klenk H.-P."/>
            <person name="Eisen J.A."/>
        </authorList>
    </citation>
    <scope>NUCLEOTIDE SEQUENCE [LARGE SCALE GENOMIC DNA]</scope>
    <source>
        <strain evidence="9 10">DSM 5069</strain>
    </source>
</reference>
<dbReference type="STRING" id="688269.Theth_0038"/>
<dbReference type="PANTHER" id="PTHR34982:SF1">
    <property type="entry name" value="FLAGELLAR ASSEMBLY PROTEIN FLIH"/>
    <property type="match status" value="1"/>
</dbReference>
<dbReference type="Pfam" id="PF02108">
    <property type="entry name" value="FliH"/>
    <property type="match status" value="1"/>
</dbReference>
<sequence>MIIKKRQLFIDAPYIISKSKEEKAKVEEEEKIDFEQFLAEAKKQAEKIILSAHEQAQRIIEEANAQSQRILQEAQIKAQQMQNQLKQKYQEALNIISKFEQNLNSALENISKDLSEVIALLVEKITYREIDKVNLEKKIAEILRKIVAMKSVKVTMSLEDFENHLQLVEQLEDSGVEVTRSSQLKPGEIIVETEVGIINGTREKTKQMVEQIIEEVLGVE</sequence>
<accession>F7YU50</accession>
<dbReference type="AlphaFoldDB" id="F7YU50"/>
<comment type="function">
    <text evidence="1">Needed for flagellar regrowth and assembly.</text>
</comment>
<keyword evidence="4" id="KW-1005">Bacterial flagellum biogenesis</keyword>
<keyword evidence="7" id="KW-0175">Coiled coil</keyword>
<keyword evidence="3" id="KW-0813">Transport</keyword>
<keyword evidence="5" id="KW-0653">Protein transport</keyword>
<evidence type="ECO:0000256" key="2">
    <source>
        <dbReference type="ARBA" id="ARBA00006602"/>
    </source>
</evidence>
<evidence type="ECO:0000256" key="1">
    <source>
        <dbReference type="ARBA" id="ARBA00003041"/>
    </source>
</evidence>
<dbReference type="GO" id="GO:0005829">
    <property type="term" value="C:cytosol"/>
    <property type="evidence" value="ECO:0007669"/>
    <property type="project" value="TreeGrafter"/>
</dbReference>
<dbReference type="GO" id="GO:0044781">
    <property type="term" value="P:bacterial-type flagellum organization"/>
    <property type="evidence" value="ECO:0007669"/>
    <property type="project" value="UniProtKB-KW"/>
</dbReference>
<dbReference type="HOGENOM" id="CLU_1255082_0_0_0"/>
<dbReference type="KEGG" id="tta:Theth_0038"/>
<evidence type="ECO:0000256" key="7">
    <source>
        <dbReference type="SAM" id="Coils"/>
    </source>
</evidence>
<dbReference type="RefSeq" id="WP_013931370.1">
    <property type="nucleotide sequence ID" value="NC_015707.1"/>
</dbReference>
<comment type="similarity">
    <text evidence="2">Belongs to the FliH family.</text>
</comment>
<dbReference type="InterPro" id="IPR051472">
    <property type="entry name" value="T3SS_Stator/FliH"/>
</dbReference>
<evidence type="ECO:0000256" key="4">
    <source>
        <dbReference type="ARBA" id="ARBA00022795"/>
    </source>
</evidence>
<evidence type="ECO:0000313" key="9">
    <source>
        <dbReference type="EMBL" id="AEH50146.1"/>
    </source>
</evidence>
<evidence type="ECO:0000313" key="10">
    <source>
        <dbReference type="Proteomes" id="UP000006804"/>
    </source>
</evidence>
<keyword evidence="9" id="KW-0969">Cilium</keyword>
<feature type="coiled-coil region" evidence="7">
    <location>
        <begin position="53"/>
        <end position="109"/>
    </location>
</feature>
<keyword evidence="9" id="KW-0966">Cell projection</keyword>
<dbReference type="PATRIC" id="fig|688269.3.peg.38"/>
<dbReference type="GO" id="GO:0015031">
    <property type="term" value="P:protein transport"/>
    <property type="evidence" value="ECO:0007669"/>
    <property type="project" value="UniProtKB-KW"/>
</dbReference>
<dbReference type="Proteomes" id="UP000006804">
    <property type="component" value="Chromosome"/>
</dbReference>
<protein>
    <submittedName>
        <fullName evidence="9">Flagellar export/assembly protein</fullName>
    </submittedName>
</protein>
<dbReference type="EMBL" id="CP002351">
    <property type="protein sequence ID" value="AEH50146.1"/>
    <property type="molecule type" value="Genomic_DNA"/>
</dbReference>
<name>F7YU50_9THEM</name>
<gene>
    <name evidence="9" type="ORF">Theth_0038</name>
</gene>
<keyword evidence="6" id="KW-1006">Bacterial flagellum protein export</keyword>
<dbReference type="InterPro" id="IPR018035">
    <property type="entry name" value="Flagellar_FliH/T3SS_HrpE"/>
</dbReference>